<dbReference type="Proteomes" id="UP000191691">
    <property type="component" value="Unassembled WGS sequence"/>
</dbReference>
<sequence length="36" mass="3993">MVHYANMGHSSIRQNLPVVNVGTLDRPIYHAAEVMA</sequence>
<comment type="caution">
    <text evidence="1">The sequence shown here is derived from an EMBL/GenBank/DDBJ whole genome shotgun (WGS) entry which is preliminary data.</text>
</comment>
<keyword evidence="2" id="KW-1185">Reference proteome</keyword>
<proteinExistence type="predicted"/>
<accession>A0A1V6XK77</accession>
<dbReference type="AlphaFoldDB" id="A0A1V6XK77"/>
<protein>
    <submittedName>
        <fullName evidence="1">Uncharacterized protein</fullName>
    </submittedName>
</protein>
<gene>
    <name evidence="1" type="ORF">PENNAL_c0073G06057</name>
</gene>
<evidence type="ECO:0000313" key="1">
    <source>
        <dbReference type="EMBL" id="OQE75574.1"/>
    </source>
</evidence>
<dbReference type="EMBL" id="MOOB01000073">
    <property type="protein sequence ID" value="OQE75574.1"/>
    <property type="molecule type" value="Genomic_DNA"/>
</dbReference>
<reference evidence="2" key="1">
    <citation type="journal article" date="2017" name="Nat. Microbiol.">
        <title>Global analysis of biosynthetic gene clusters reveals vast potential of secondary metabolite production in Penicillium species.</title>
        <authorList>
            <person name="Nielsen J.C."/>
            <person name="Grijseels S."/>
            <person name="Prigent S."/>
            <person name="Ji B."/>
            <person name="Dainat J."/>
            <person name="Nielsen K.F."/>
            <person name="Frisvad J.C."/>
            <person name="Workman M."/>
            <person name="Nielsen J."/>
        </authorList>
    </citation>
    <scope>NUCLEOTIDE SEQUENCE [LARGE SCALE GENOMIC DNA]</scope>
    <source>
        <strain evidence="2">IBT 13039</strain>
    </source>
</reference>
<evidence type="ECO:0000313" key="2">
    <source>
        <dbReference type="Proteomes" id="UP000191691"/>
    </source>
</evidence>
<name>A0A1V6XK77_PENNA</name>
<feature type="non-terminal residue" evidence="1">
    <location>
        <position position="36"/>
    </location>
</feature>
<organism evidence="1 2">
    <name type="scientific">Penicillium nalgiovense</name>
    <dbReference type="NCBI Taxonomy" id="60175"/>
    <lineage>
        <taxon>Eukaryota</taxon>
        <taxon>Fungi</taxon>
        <taxon>Dikarya</taxon>
        <taxon>Ascomycota</taxon>
        <taxon>Pezizomycotina</taxon>
        <taxon>Eurotiomycetes</taxon>
        <taxon>Eurotiomycetidae</taxon>
        <taxon>Eurotiales</taxon>
        <taxon>Aspergillaceae</taxon>
        <taxon>Penicillium</taxon>
    </lineage>
</organism>